<comment type="caution">
    <text evidence="4">The sequence shown here is derived from an EMBL/GenBank/DDBJ whole genome shotgun (WGS) entry which is preliminary data.</text>
</comment>
<dbReference type="PANTHER" id="PTHR33392:SF6">
    <property type="entry name" value="POLYISOPRENYL-TEICHOIC ACID--PEPTIDOGLYCAN TEICHOIC ACID TRANSFERASE TAGU"/>
    <property type="match status" value="1"/>
</dbReference>
<name>A0ABS6F335_9CLOT</name>
<evidence type="ECO:0000259" key="3">
    <source>
        <dbReference type="Pfam" id="PF13399"/>
    </source>
</evidence>
<evidence type="ECO:0000256" key="1">
    <source>
        <dbReference type="ARBA" id="ARBA00006068"/>
    </source>
</evidence>
<dbReference type="Pfam" id="PF03816">
    <property type="entry name" value="LytR_cpsA_psr"/>
    <property type="match status" value="1"/>
</dbReference>
<dbReference type="NCBIfam" id="TIGR00350">
    <property type="entry name" value="lytR_cpsA_psr"/>
    <property type="match status" value="1"/>
</dbReference>
<evidence type="ECO:0000259" key="2">
    <source>
        <dbReference type="Pfam" id="PF03816"/>
    </source>
</evidence>
<evidence type="ECO:0000313" key="5">
    <source>
        <dbReference type="Proteomes" id="UP000736583"/>
    </source>
</evidence>
<proteinExistence type="inferred from homology"/>
<protein>
    <submittedName>
        <fullName evidence="4">LCP family protein</fullName>
    </submittedName>
</protein>
<dbReference type="InterPro" id="IPR027381">
    <property type="entry name" value="LytR/CpsA/Psr_C"/>
</dbReference>
<accession>A0ABS6F335</accession>
<dbReference type="InterPro" id="IPR050922">
    <property type="entry name" value="LytR/CpsA/Psr_CW_biosynth"/>
</dbReference>
<dbReference type="EMBL" id="JAHLQL010000005">
    <property type="protein sequence ID" value="MBU5592721.1"/>
    <property type="molecule type" value="Genomic_DNA"/>
</dbReference>
<evidence type="ECO:0000313" key="4">
    <source>
        <dbReference type="EMBL" id="MBU5592721.1"/>
    </source>
</evidence>
<feature type="domain" description="LytR/CpsA/Psr regulator C-terminal" evidence="3">
    <location>
        <begin position="303"/>
        <end position="386"/>
    </location>
</feature>
<reference evidence="4 5" key="1">
    <citation type="submission" date="2021-06" db="EMBL/GenBank/DDBJ databases">
        <authorList>
            <person name="Sun Q."/>
            <person name="Li D."/>
        </authorList>
    </citation>
    <scope>NUCLEOTIDE SEQUENCE [LARGE SCALE GENOMIC DNA]</scope>
    <source>
        <strain evidence="4 5">MSJ-4</strain>
    </source>
</reference>
<dbReference type="Proteomes" id="UP000736583">
    <property type="component" value="Unassembled WGS sequence"/>
</dbReference>
<gene>
    <name evidence="4" type="ORF">KQI89_13275</name>
</gene>
<keyword evidence="5" id="KW-1185">Reference proteome</keyword>
<sequence length="393" mass="43747">MSGLYVYNATNKLNESIKKQAKDIKPVEASGGDPINILLLGVDIGDPNMKDNDTIKRTDTIMLLHYNPKGKDVKLVSIPRDTLIQINGKDLKINSAYAFGGAKKTIAVVEKMLNTNINYYAKVDYNAFRSFIDAIGGVDMVIERDMKYDDEGQDLHIDFKKGETVHLDGKKAEEFFRWRKNNDGTGLAEGDLGRIKNQHIFMEKVLEKVKSPMIVTKIGKILSAMAENVETNMPVGSMVKYGYKAIGLSSENVKFSTLEGDPAYIKGISYFVYKEKRNEDLLTSLKGVAKSSSNNKGPNKSELKVKILNGTNVSGLAKNYSDTLKNLGYDNVIIGNGEKTSESKVYINKDKPSLKSIVKEDFNIKNIEFVSEKQGDFDIIILLGEDKKTLKVN</sequence>
<dbReference type="Pfam" id="PF13399">
    <property type="entry name" value="LytR_C"/>
    <property type="match status" value="1"/>
</dbReference>
<organism evidence="4 5">
    <name type="scientific">Clostridium simiarum</name>
    <dbReference type="NCBI Taxonomy" id="2841506"/>
    <lineage>
        <taxon>Bacteria</taxon>
        <taxon>Bacillati</taxon>
        <taxon>Bacillota</taxon>
        <taxon>Clostridia</taxon>
        <taxon>Eubacteriales</taxon>
        <taxon>Clostridiaceae</taxon>
        <taxon>Clostridium</taxon>
    </lineage>
</organism>
<dbReference type="PANTHER" id="PTHR33392">
    <property type="entry name" value="POLYISOPRENYL-TEICHOIC ACID--PEPTIDOGLYCAN TEICHOIC ACID TRANSFERASE TAGU"/>
    <property type="match status" value="1"/>
</dbReference>
<comment type="similarity">
    <text evidence="1">Belongs to the LytR/CpsA/Psr (LCP) family.</text>
</comment>
<feature type="domain" description="Cell envelope-related transcriptional attenuator" evidence="2">
    <location>
        <begin position="57"/>
        <end position="210"/>
    </location>
</feature>
<dbReference type="InterPro" id="IPR004474">
    <property type="entry name" value="LytR_CpsA_psr"/>
</dbReference>